<proteinExistence type="inferred from homology"/>
<evidence type="ECO:0000256" key="1">
    <source>
        <dbReference type="ARBA" id="ARBA00005721"/>
    </source>
</evidence>
<feature type="compositionally biased region" description="Low complexity" evidence="2">
    <location>
        <begin position="1"/>
        <end position="10"/>
    </location>
</feature>
<dbReference type="InterPro" id="IPR005531">
    <property type="entry name" value="Asp23"/>
</dbReference>
<feature type="compositionally biased region" description="Gly residues" evidence="2">
    <location>
        <begin position="20"/>
        <end position="29"/>
    </location>
</feature>
<keyword evidence="4" id="KW-1185">Reference proteome</keyword>
<accession>A0A231GV46</accession>
<dbReference type="EMBL" id="NGAF01000031">
    <property type="protein sequence ID" value="OXR40476.1"/>
    <property type="molecule type" value="Genomic_DNA"/>
</dbReference>
<dbReference type="Proteomes" id="UP000215506">
    <property type="component" value="Unassembled WGS sequence"/>
</dbReference>
<evidence type="ECO:0000313" key="4">
    <source>
        <dbReference type="Proteomes" id="UP000215506"/>
    </source>
</evidence>
<protein>
    <submittedName>
        <fullName evidence="3">Alkaline shock protein 23</fullName>
    </submittedName>
</protein>
<dbReference type="Pfam" id="PF03780">
    <property type="entry name" value="Asp23"/>
    <property type="match status" value="1"/>
</dbReference>
<dbReference type="AlphaFoldDB" id="A0A231GV46"/>
<dbReference type="PANTHER" id="PTHR34297">
    <property type="entry name" value="HYPOTHETICAL CYTOSOLIC PROTEIN-RELATED"/>
    <property type="match status" value="1"/>
</dbReference>
<name>A0A231GV46_9NOCA</name>
<dbReference type="RefSeq" id="WP_039780090.1">
    <property type="nucleotide sequence ID" value="NZ_JAAXOR010000002.1"/>
</dbReference>
<feature type="region of interest" description="Disordered" evidence="2">
    <location>
        <begin position="1"/>
        <end position="32"/>
    </location>
</feature>
<gene>
    <name evidence="3" type="ORF">B7C42_07414</name>
</gene>
<evidence type="ECO:0000256" key="2">
    <source>
        <dbReference type="SAM" id="MobiDB-lite"/>
    </source>
</evidence>
<evidence type="ECO:0000313" key="3">
    <source>
        <dbReference type="EMBL" id="OXR40476.1"/>
    </source>
</evidence>
<dbReference type="PANTHER" id="PTHR34297:SF3">
    <property type="entry name" value="ALKALINE SHOCK PROTEIN 23"/>
    <property type="match status" value="1"/>
</dbReference>
<comment type="similarity">
    <text evidence="1">Belongs to the asp23 family.</text>
</comment>
<sequence>MTSTTAGKGAENAKAEAGKDTGGGAGQGGAAAKAPARTSSALVSDQGTTAIADAVVQKIAGLATREVRGVHNLGGGAARAFGAFRDRIPGASASVGQGVSVEVGETQAAVDLEIVVEYGVSIAELARAVRRNVITAIEQMTGLEVVEVNINVNDVFIEEDEDQPPARERVQ</sequence>
<organism evidence="3 4">
    <name type="scientific">Nocardia cerradoensis</name>
    <dbReference type="NCBI Taxonomy" id="85688"/>
    <lineage>
        <taxon>Bacteria</taxon>
        <taxon>Bacillati</taxon>
        <taxon>Actinomycetota</taxon>
        <taxon>Actinomycetes</taxon>
        <taxon>Mycobacteriales</taxon>
        <taxon>Nocardiaceae</taxon>
        <taxon>Nocardia</taxon>
    </lineage>
</organism>
<reference evidence="3 4" key="1">
    <citation type="submission" date="2017-07" db="EMBL/GenBank/DDBJ databases">
        <title>First draft Genome Sequence of Nocardia cerradoensis isolated from human infection.</title>
        <authorList>
            <person name="Carrasco G."/>
        </authorList>
    </citation>
    <scope>NUCLEOTIDE SEQUENCE [LARGE SCALE GENOMIC DNA]</scope>
    <source>
        <strain evidence="3 4">CNM20130759</strain>
    </source>
</reference>
<comment type="caution">
    <text evidence="3">The sequence shown here is derived from an EMBL/GenBank/DDBJ whole genome shotgun (WGS) entry which is preliminary data.</text>
</comment>